<dbReference type="Gene3D" id="3.40.50.300">
    <property type="entry name" value="P-loop containing nucleotide triphosphate hydrolases"/>
    <property type="match status" value="2"/>
</dbReference>
<dbReference type="InterPro" id="IPR027417">
    <property type="entry name" value="P-loop_NTPase"/>
</dbReference>
<evidence type="ECO:0000259" key="3">
    <source>
        <dbReference type="PROSITE" id="PS50893"/>
    </source>
</evidence>
<dbReference type="PANTHER" id="PTHR43790">
    <property type="entry name" value="CARBOHYDRATE TRANSPORT ATP-BINDING PROTEIN MG119-RELATED"/>
    <property type="match status" value="1"/>
</dbReference>
<keyword evidence="1" id="KW-0547">Nucleotide-binding</keyword>
<name>A0AAU8PIE5_TREPG</name>
<dbReference type="PROSITE" id="PS50893">
    <property type="entry name" value="ABC_TRANSPORTER_2"/>
    <property type="match status" value="2"/>
</dbReference>
<dbReference type="Proteomes" id="UP000008192">
    <property type="component" value="Chromosome"/>
</dbReference>
<dbReference type="SUPFAM" id="SSF52540">
    <property type="entry name" value="P-loop containing nucleoside triphosphate hydrolases"/>
    <property type="match status" value="2"/>
</dbReference>
<proteinExistence type="predicted"/>
<dbReference type="KEGG" id="tpg:TPEGAU_0300"/>
<dbReference type="InterPro" id="IPR017871">
    <property type="entry name" value="ABC_transporter-like_CS"/>
</dbReference>
<gene>
    <name evidence="4" type="ordered locus">TPEGAU_0300</name>
</gene>
<dbReference type="GO" id="GO:0005524">
    <property type="term" value="F:ATP binding"/>
    <property type="evidence" value="ECO:0007669"/>
    <property type="project" value="UniProtKB-KW"/>
</dbReference>
<evidence type="ECO:0000256" key="2">
    <source>
        <dbReference type="ARBA" id="ARBA00022840"/>
    </source>
</evidence>
<dbReference type="AlphaFoldDB" id="A0AAU8PIE5"/>
<evidence type="ECO:0000313" key="5">
    <source>
        <dbReference type="Proteomes" id="UP000008192"/>
    </source>
</evidence>
<organism evidence="4 5">
    <name type="scientific">Treponema pallidum subsp. pertenue (strain Gauthier)</name>
    <dbReference type="NCBI Taxonomy" id="491080"/>
    <lineage>
        <taxon>Bacteria</taxon>
        <taxon>Pseudomonadati</taxon>
        <taxon>Spirochaetota</taxon>
        <taxon>Spirochaetia</taxon>
        <taxon>Spirochaetales</taxon>
        <taxon>Treponemataceae</taxon>
        <taxon>Treponema</taxon>
    </lineage>
</organism>
<dbReference type="Pfam" id="PF00005">
    <property type="entry name" value="ABC_tran"/>
    <property type="match status" value="2"/>
</dbReference>
<feature type="domain" description="ABC transporter" evidence="3">
    <location>
        <begin position="45"/>
        <end position="299"/>
    </location>
</feature>
<dbReference type="InterPro" id="IPR003439">
    <property type="entry name" value="ABC_transporter-like_ATP-bd"/>
</dbReference>
<dbReference type="PANTHER" id="PTHR43790:SF8">
    <property type="entry name" value="SUGAR ABC TRANSPORTER ATP-BINDING PROTEIN"/>
    <property type="match status" value="1"/>
</dbReference>
<protein>
    <submittedName>
        <fullName evidence="4">Sugar ABC superfamily ATP binding cassette transporter, ABC protein</fullName>
    </submittedName>
</protein>
<reference evidence="5" key="1">
    <citation type="journal article" date="2012" name="PLoS Negl. Trop. Dis.">
        <title>Whole genome sequences of three Treponema pallidum ssp. pertenue strains: yaws and syphilis treponemes differ in less than 0.2% of the genome sequence.</title>
        <authorList>
            <person name="Cejkova D."/>
            <person name="Zobanikova M."/>
            <person name="Chen L."/>
            <person name="Pospisilova P."/>
            <person name="Strouhal M."/>
            <person name="Qin X."/>
            <person name="Mikalova L."/>
            <person name="Norris S.J."/>
            <person name="Muzny D.M."/>
            <person name="Gibbs R.A."/>
            <person name="Fulton L.L."/>
            <person name="Sodergren E."/>
            <person name="Weinstock G.M."/>
            <person name="Smajs D."/>
        </authorList>
    </citation>
    <scope>NUCLEOTIDE SEQUENCE [LARGE SCALE GENOMIC DNA]</scope>
    <source>
        <strain evidence="5">Gauthier</strain>
    </source>
</reference>
<sequence>MMIAERGVRASARGVLSLHHIGKTYPRVMPRSKRGVWGMFGHPGRRAVDGAHTAHGPCSGARETDAAEHSVLSDVNLSFFTGEIHALLGKNGAGKSTLAHILSGFCVPTHGQLRLDGKEQRFSVPFDALRAGIGIVHQQPVFAERATVFENVVMGSAALTGVRWVRRAQVRERIDRIIAQWRMPLKKEEYVACLSADKRFFVSLLCVLFRNPRFIILDEPRCAPAQSRAVFFSHLEEFFVRSSHAPRCGGGVIVVTHRFADALRWAQRISLIEGGKACSFLRTDLLDEYCSAHQVNECIQKVSCALMSASTVTSSAVSSFSSLSDTQSCATVPRTSSARPWVLRVESLQVSKHADVPLTDISFSVAASAIIGIVGTPEDGVHVLEDILCGMHAGASRTHCTGNILLQEHDQVWCLPLQRNTPSLLRAHGVACVPSNCIQRGASMQLTLFDLLVPYTLRTWRTRVRAQMRFVARLLAEEEIYCDPLQPACTLSGGQLQRVILARELATRPRLLILAEPAEGLDSASEQRLLARLRQVAQAGTALVLLAREQHQAQWRALCTERFLLRAGTLCAEVSGTPSPSQDSHT</sequence>
<accession>A0AAU8PIE5</accession>
<keyword evidence="2" id="KW-0067">ATP-binding</keyword>
<feature type="domain" description="ABC transporter" evidence="3">
    <location>
        <begin position="343"/>
        <end position="586"/>
    </location>
</feature>
<evidence type="ECO:0000256" key="1">
    <source>
        <dbReference type="ARBA" id="ARBA00022741"/>
    </source>
</evidence>
<evidence type="ECO:0000313" key="4">
    <source>
        <dbReference type="EMBL" id="AEZ59555.1"/>
    </source>
</evidence>
<dbReference type="EMBL" id="CP002376">
    <property type="protein sequence ID" value="AEZ59555.1"/>
    <property type="molecule type" value="Genomic_DNA"/>
</dbReference>
<dbReference type="InterPro" id="IPR050107">
    <property type="entry name" value="ABC_carbohydrate_import_ATPase"/>
</dbReference>
<dbReference type="PROSITE" id="PS00211">
    <property type="entry name" value="ABC_TRANSPORTER_1"/>
    <property type="match status" value="1"/>
</dbReference>
<dbReference type="GO" id="GO:0016887">
    <property type="term" value="F:ATP hydrolysis activity"/>
    <property type="evidence" value="ECO:0007669"/>
    <property type="project" value="InterPro"/>
</dbReference>
<dbReference type="RefSeq" id="WP_014342358.1">
    <property type="nucleotide sequence ID" value="NC_016843.1"/>
</dbReference>